<dbReference type="PANTHER" id="PTHR39426:SF1">
    <property type="entry name" value="HOMOLOGY TO DEATH-ON-CURING PROTEIN OF PHAGE P1"/>
    <property type="match status" value="1"/>
</dbReference>
<name>A0A0F9ZSN2_9BACT</name>
<dbReference type="InterPro" id="IPR003812">
    <property type="entry name" value="Fido"/>
</dbReference>
<dbReference type="SUPFAM" id="SSF140931">
    <property type="entry name" value="Fic-like"/>
    <property type="match status" value="1"/>
</dbReference>
<dbReference type="InterPro" id="IPR036597">
    <property type="entry name" value="Fido-like_dom_sf"/>
</dbReference>
<organism evidence="2 3">
    <name type="scientific">Candidatus Woesebacteria bacterium GW2011_GWA2_33_28</name>
    <dbReference type="NCBI Taxonomy" id="1618561"/>
    <lineage>
        <taxon>Bacteria</taxon>
        <taxon>Candidatus Woeseibacteriota</taxon>
    </lineage>
</organism>
<reference evidence="2 3" key="1">
    <citation type="journal article" date="2015" name="Nature">
        <title>rRNA introns, odd ribosomes, and small enigmatic genomes across a large radiation of phyla.</title>
        <authorList>
            <person name="Brown C.T."/>
            <person name="Hug L.A."/>
            <person name="Thomas B.C."/>
            <person name="Sharon I."/>
            <person name="Castelle C.J."/>
            <person name="Singh A."/>
            <person name="Wilkins M.J."/>
            <person name="Williams K.H."/>
            <person name="Banfield J.F."/>
        </authorList>
    </citation>
    <scope>NUCLEOTIDE SEQUENCE [LARGE SCALE GENOMIC DNA]</scope>
</reference>
<dbReference type="EMBL" id="LBOZ01000005">
    <property type="protein sequence ID" value="KKP47244.1"/>
    <property type="molecule type" value="Genomic_DNA"/>
</dbReference>
<dbReference type="Pfam" id="PF02661">
    <property type="entry name" value="Fic"/>
    <property type="match status" value="1"/>
</dbReference>
<evidence type="ECO:0000259" key="1">
    <source>
        <dbReference type="PROSITE" id="PS51459"/>
    </source>
</evidence>
<accession>A0A0F9ZSN2</accession>
<dbReference type="Proteomes" id="UP000033995">
    <property type="component" value="Unassembled WGS sequence"/>
</dbReference>
<dbReference type="GO" id="GO:0016301">
    <property type="term" value="F:kinase activity"/>
    <property type="evidence" value="ECO:0007669"/>
    <property type="project" value="InterPro"/>
</dbReference>
<dbReference type="PROSITE" id="PS51459">
    <property type="entry name" value="FIDO"/>
    <property type="match status" value="1"/>
</dbReference>
<dbReference type="PANTHER" id="PTHR39426">
    <property type="entry name" value="HOMOLOGY TO DEATH-ON-CURING PROTEIN OF PHAGE P1"/>
    <property type="match status" value="1"/>
</dbReference>
<protein>
    <submittedName>
        <fullName evidence="2">Death-on-curing family protein</fullName>
    </submittedName>
</protein>
<dbReference type="Gene3D" id="1.20.120.1870">
    <property type="entry name" value="Fic/DOC protein, Fido domain"/>
    <property type="match status" value="1"/>
</dbReference>
<dbReference type="InterPro" id="IPR053737">
    <property type="entry name" value="Type_II_TA_Toxin"/>
</dbReference>
<proteinExistence type="predicted"/>
<evidence type="ECO:0000313" key="2">
    <source>
        <dbReference type="EMBL" id="KKP47244.1"/>
    </source>
</evidence>
<comment type="caution">
    <text evidence="2">The sequence shown here is derived from an EMBL/GenBank/DDBJ whole genome shotgun (WGS) entry which is preliminary data.</text>
</comment>
<dbReference type="AlphaFoldDB" id="A0A0F9ZSN2"/>
<dbReference type="InterPro" id="IPR006440">
    <property type="entry name" value="Doc"/>
</dbReference>
<feature type="domain" description="Fido" evidence="1">
    <location>
        <begin position="6"/>
        <end position="124"/>
    </location>
</feature>
<sequence>MNLHKLDISEVYAIHEAIIKRAKTKASIRDFSLLHSAVERPYTTFEGQDLYQTIFLKAGALIQSICLNHAFSDGNKRTAWIATKRFLWINGYHLKSEAKEAVDFMIWIDNSHSELKKISNWLKNHSKKV</sequence>
<gene>
    <name evidence="2" type="ORF">UR38_C0005G0057</name>
</gene>
<dbReference type="NCBIfam" id="TIGR01550">
    <property type="entry name" value="DOC_P1"/>
    <property type="match status" value="1"/>
</dbReference>
<evidence type="ECO:0000313" key="3">
    <source>
        <dbReference type="Proteomes" id="UP000033995"/>
    </source>
</evidence>
<dbReference type="PIRSF" id="PIRSF018297">
    <property type="entry name" value="Doc"/>
    <property type="match status" value="1"/>
</dbReference>